<organism evidence="2 3">
    <name type="scientific">Methanoliparum thermophilum</name>
    <dbReference type="NCBI Taxonomy" id="2491083"/>
    <lineage>
        <taxon>Archaea</taxon>
        <taxon>Methanobacteriati</taxon>
        <taxon>Methanobacteriota</taxon>
        <taxon>Candidatus Methanoliparia</taxon>
        <taxon>Candidatus Methanoliparales</taxon>
        <taxon>Candidatus Methanoliparaceae</taxon>
        <taxon>Candidatus Methanoliparum</taxon>
    </lineage>
</organism>
<dbReference type="AlphaFoldDB" id="A0A520KSG0"/>
<dbReference type="SUPFAM" id="SSF158372">
    <property type="entry name" value="AF1782-like"/>
    <property type="match status" value="1"/>
</dbReference>
<dbReference type="Pfam" id="PF04010">
    <property type="entry name" value="DUF357"/>
    <property type="match status" value="1"/>
</dbReference>
<dbReference type="Proteomes" id="UP000317158">
    <property type="component" value="Unassembled WGS sequence"/>
</dbReference>
<dbReference type="EMBL" id="RXIF01000004">
    <property type="protein sequence ID" value="RZN64842.1"/>
    <property type="molecule type" value="Genomic_DNA"/>
</dbReference>
<proteinExistence type="predicted"/>
<reference evidence="2 3" key="1">
    <citation type="journal article" date="2019" name="Nat. Microbiol.">
        <title>Wide diversity of methane and short-chain alkane metabolisms in uncultured archaea.</title>
        <authorList>
            <person name="Borrel G."/>
            <person name="Adam P.S."/>
            <person name="McKay L.J."/>
            <person name="Chen L.X."/>
            <person name="Sierra-Garcia I.N."/>
            <person name="Sieber C.M."/>
            <person name="Letourneur Q."/>
            <person name="Ghozlane A."/>
            <person name="Andersen G.L."/>
            <person name="Li W.J."/>
            <person name="Hallam S.J."/>
            <person name="Muyzer G."/>
            <person name="de Oliveira V.M."/>
            <person name="Inskeep W.P."/>
            <person name="Banfield J.F."/>
            <person name="Gribaldo S."/>
        </authorList>
    </citation>
    <scope>NUCLEOTIDE SEQUENCE [LARGE SCALE GENOMIC DNA]</scope>
    <source>
        <strain evidence="2">NM1a</strain>
    </source>
</reference>
<gene>
    <name evidence="2" type="ORF">EF806_01985</name>
</gene>
<feature type="domain" description="DUF357" evidence="1">
    <location>
        <begin position="11"/>
        <end position="83"/>
    </location>
</feature>
<evidence type="ECO:0000313" key="3">
    <source>
        <dbReference type="Proteomes" id="UP000317158"/>
    </source>
</evidence>
<evidence type="ECO:0000313" key="2">
    <source>
        <dbReference type="EMBL" id="RZN64842.1"/>
    </source>
</evidence>
<name>A0A520KSG0_METT2</name>
<evidence type="ECO:0000259" key="1">
    <source>
        <dbReference type="Pfam" id="PF04010"/>
    </source>
</evidence>
<dbReference type="Gene3D" id="1.20.1270.90">
    <property type="entry name" value="AF1782-like"/>
    <property type="match status" value="1"/>
</dbReference>
<sequence>MQDKLIKKTYKYKKMLQDALVSIEITPRKDSYFMKISDDFLRMAQSYYQDGVYFLNKENYEDALASFSYGHAWLDAGMRLGIFKSSSNDYKLFSI</sequence>
<accession>A0A520KSG0</accession>
<protein>
    <submittedName>
        <fullName evidence="2">DUF357 domain-containing protein</fullName>
    </submittedName>
</protein>
<dbReference type="InterPro" id="IPR036809">
    <property type="entry name" value="AF1782-like_sf"/>
</dbReference>
<comment type="caution">
    <text evidence="2">The sequence shown here is derived from an EMBL/GenBank/DDBJ whole genome shotgun (WGS) entry which is preliminary data.</text>
</comment>
<dbReference type="InterPro" id="IPR023140">
    <property type="entry name" value="DUF357"/>
</dbReference>